<evidence type="ECO:0000313" key="2">
    <source>
        <dbReference type="Proteomes" id="UP000291422"/>
    </source>
</evidence>
<evidence type="ECO:0008006" key="3">
    <source>
        <dbReference type="Google" id="ProtNLM"/>
    </source>
</evidence>
<proteinExistence type="predicted"/>
<sequence length="123" mass="12819">MSSGFVDMGQLDAGQLNAGQFDADQLNAGQFDAGQFDAGQFSVGQFNVGQLDVGQLDASTWDAWSCLTPASGCQGVQPQIEPTASASPPRGCGLAAGCVDAADGKMEERLTRLEQSFGRLQNE</sequence>
<protein>
    <recommendedName>
        <fullName evidence="3">Pentapeptide repeat-containing protein</fullName>
    </recommendedName>
</protein>
<gene>
    <name evidence="1" type="ORF">AA0117_g13569</name>
</gene>
<accession>A0A4Q4M6T0</accession>
<comment type="caution">
    <text evidence="1">The sequence shown here is derived from an EMBL/GenBank/DDBJ whole genome shotgun (WGS) entry which is preliminary data.</text>
</comment>
<name>A0A4Q4M6T0_ALTAL</name>
<organism evidence="1 2">
    <name type="scientific">Alternaria alternata</name>
    <name type="common">Alternaria rot fungus</name>
    <name type="synonym">Torula alternata</name>
    <dbReference type="NCBI Taxonomy" id="5599"/>
    <lineage>
        <taxon>Eukaryota</taxon>
        <taxon>Fungi</taxon>
        <taxon>Dikarya</taxon>
        <taxon>Ascomycota</taxon>
        <taxon>Pezizomycotina</taxon>
        <taxon>Dothideomycetes</taxon>
        <taxon>Pleosporomycetidae</taxon>
        <taxon>Pleosporales</taxon>
        <taxon>Pleosporineae</taxon>
        <taxon>Pleosporaceae</taxon>
        <taxon>Alternaria</taxon>
        <taxon>Alternaria sect. Alternaria</taxon>
        <taxon>Alternaria alternata complex</taxon>
    </lineage>
</organism>
<dbReference type="EMBL" id="PDXD01000665">
    <property type="protein sequence ID" value="RYN42917.1"/>
    <property type="molecule type" value="Genomic_DNA"/>
</dbReference>
<dbReference type="AlphaFoldDB" id="A0A4Q4M6T0"/>
<dbReference type="Proteomes" id="UP000291422">
    <property type="component" value="Unassembled WGS sequence"/>
</dbReference>
<reference evidence="2" key="1">
    <citation type="journal article" date="2019" name="bioRxiv">
        <title>Genomics, evolutionary history and diagnostics of the Alternaria alternata species group including apple and Asian pear pathotypes.</title>
        <authorList>
            <person name="Armitage A.D."/>
            <person name="Cockerton H.M."/>
            <person name="Sreenivasaprasad S."/>
            <person name="Woodhall J.W."/>
            <person name="Lane C.R."/>
            <person name="Harrison R.J."/>
            <person name="Clarkson J.P."/>
        </authorList>
    </citation>
    <scope>NUCLEOTIDE SEQUENCE [LARGE SCALE GENOMIC DNA]</scope>
    <source>
        <strain evidence="2">FERA 1177</strain>
    </source>
</reference>
<evidence type="ECO:0000313" key="1">
    <source>
        <dbReference type="EMBL" id="RYN42917.1"/>
    </source>
</evidence>